<sequence length="192" mass="21942">MTELFLSLLFINNFSVSLENQTDTLKTTFEGISAEHLELVIGLPVIDGETSNTEKVNYTGYYSYVIQDNNKVKHGNFKFEYQNGEKSAVDQINVKYNYNVTYTGTFNNGVLQGAFTEKALESDGVDIYNQWSTTLIMTNGVCSSAVFKGNLGHIMPKSTYKFENLELCTFRQVFELAEKKWEKEYTVNKSRY</sequence>
<accession>A0A1I0RKC8</accession>
<dbReference type="AlphaFoldDB" id="A0A1I0RKC8"/>
<keyword evidence="2" id="KW-1185">Reference proteome</keyword>
<gene>
    <name evidence="1" type="ORF">SAMN05216290_3746</name>
</gene>
<evidence type="ECO:0000313" key="1">
    <source>
        <dbReference type="EMBL" id="SEW41430.1"/>
    </source>
</evidence>
<dbReference type="EMBL" id="FOIR01000004">
    <property type="protein sequence ID" value="SEW41430.1"/>
    <property type="molecule type" value="Genomic_DNA"/>
</dbReference>
<dbReference type="RefSeq" id="WP_090260715.1">
    <property type="nucleotide sequence ID" value="NZ_FOIR01000004.1"/>
</dbReference>
<protein>
    <submittedName>
        <fullName evidence="1">Uncharacterized protein</fullName>
    </submittedName>
</protein>
<dbReference type="GeneID" id="99988414"/>
<evidence type="ECO:0000313" key="2">
    <source>
        <dbReference type="Proteomes" id="UP000199437"/>
    </source>
</evidence>
<reference evidence="2" key="1">
    <citation type="submission" date="2016-10" db="EMBL/GenBank/DDBJ databases">
        <authorList>
            <person name="Varghese N."/>
            <person name="Submissions S."/>
        </authorList>
    </citation>
    <scope>NUCLEOTIDE SEQUENCE [LARGE SCALE GENOMIC DNA]</scope>
    <source>
        <strain evidence="2">CGMCC 1.12402</strain>
    </source>
</reference>
<organism evidence="1 2">
    <name type="scientific">Roseivirga pacifica</name>
    <dbReference type="NCBI Taxonomy" id="1267423"/>
    <lineage>
        <taxon>Bacteria</taxon>
        <taxon>Pseudomonadati</taxon>
        <taxon>Bacteroidota</taxon>
        <taxon>Cytophagia</taxon>
        <taxon>Cytophagales</taxon>
        <taxon>Roseivirgaceae</taxon>
        <taxon>Roseivirga</taxon>
    </lineage>
</organism>
<name>A0A1I0RKC8_9BACT</name>
<dbReference type="Proteomes" id="UP000199437">
    <property type="component" value="Unassembled WGS sequence"/>
</dbReference>
<proteinExistence type="predicted"/>